<proteinExistence type="predicted"/>
<feature type="chain" id="PRO_5043444625" evidence="2">
    <location>
        <begin position="29"/>
        <end position="155"/>
    </location>
</feature>
<protein>
    <submittedName>
        <fullName evidence="3">Uncharacterized protein</fullName>
    </submittedName>
</protein>
<reference evidence="3" key="1">
    <citation type="submission" date="2015-10" db="EMBL/GenBank/DDBJ databases">
        <authorList>
            <person name="Gilbert D.G."/>
        </authorList>
    </citation>
    <scope>NUCLEOTIDE SEQUENCE</scope>
    <source>
        <strain evidence="3">Phyl III-seqv23</strain>
    </source>
</reference>
<feature type="compositionally biased region" description="Polar residues" evidence="1">
    <location>
        <begin position="101"/>
        <end position="117"/>
    </location>
</feature>
<evidence type="ECO:0000313" key="3">
    <source>
        <dbReference type="EMBL" id="CUV18414.1"/>
    </source>
</evidence>
<sequence length="155" mass="16812">MFRTHQRGKACLSWLTAFAARLAVSTHAASATLAIITMSAPRTIGLRKPLMQGEPAHTNIEPRWITRSKARAIARMLRAQPTPRNDDRALITAKGWGELSTQRAASNDRQPGFQPSSMAGGHARPLARMGKTAVNDVRRVSQSQAPHAVCPACPL</sequence>
<dbReference type="EMBL" id="LN899821">
    <property type="protein sequence ID" value="CUV18414.1"/>
    <property type="molecule type" value="Genomic_DNA"/>
</dbReference>
<dbReference type="AlphaFoldDB" id="A0A0S4U897"/>
<evidence type="ECO:0000256" key="2">
    <source>
        <dbReference type="SAM" id="SignalP"/>
    </source>
</evidence>
<organism evidence="3">
    <name type="scientific">Ralstonia solanacearum</name>
    <name type="common">Pseudomonas solanacearum</name>
    <dbReference type="NCBI Taxonomy" id="305"/>
    <lineage>
        <taxon>Bacteria</taxon>
        <taxon>Pseudomonadati</taxon>
        <taxon>Pseudomonadota</taxon>
        <taxon>Betaproteobacteria</taxon>
        <taxon>Burkholderiales</taxon>
        <taxon>Burkholderiaceae</taxon>
        <taxon>Ralstonia</taxon>
        <taxon>Ralstonia solanacearum species complex</taxon>
    </lineage>
</organism>
<feature type="region of interest" description="Disordered" evidence="1">
    <location>
        <begin position="101"/>
        <end position="123"/>
    </location>
</feature>
<feature type="signal peptide" evidence="2">
    <location>
        <begin position="1"/>
        <end position="28"/>
    </location>
</feature>
<gene>
    <name evidence="3" type="ORF">PSS4_v1_600030</name>
</gene>
<accession>A0A0S4U897</accession>
<evidence type="ECO:0000256" key="1">
    <source>
        <dbReference type="SAM" id="MobiDB-lite"/>
    </source>
</evidence>
<name>A0A0S4U897_RALSL</name>
<keyword evidence="2" id="KW-0732">Signal</keyword>